<dbReference type="SUPFAM" id="SSF52540">
    <property type="entry name" value="P-loop containing nucleoside triphosphate hydrolases"/>
    <property type="match status" value="1"/>
</dbReference>
<gene>
    <name evidence="1" type="ORF">P4H66_08965</name>
</gene>
<name>A0ABU6GJQ3_9BACL</name>
<protein>
    <submittedName>
        <fullName evidence="1">Uncharacterized protein</fullName>
    </submittedName>
</protein>
<sequence length="40" mass="4209">MASIQLANVTKAFEKNDVIKDLNLSIADGNITIFVGPSGC</sequence>
<proteinExistence type="predicted"/>
<dbReference type="Gene3D" id="3.40.50.300">
    <property type="entry name" value="P-loop containing nucleotide triphosphate hydrolases"/>
    <property type="match status" value="1"/>
</dbReference>
<keyword evidence="2" id="KW-1185">Reference proteome</keyword>
<reference evidence="1 2" key="1">
    <citation type="submission" date="2023-03" db="EMBL/GenBank/DDBJ databases">
        <title>Bacillus Genome Sequencing.</title>
        <authorList>
            <person name="Dunlap C."/>
        </authorList>
    </citation>
    <scope>NUCLEOTIDE SEQUENCE [LARGE SCALE GENOMIC DNA]</scope>
    <source>
        <strain evidence="1 2">BD-525</strain>
    </source>
</reference>
<dbReference type="InterPro" id="IPR027417">
    <property type="entry name" value="P-loop_NTPase"/>
</dbReference>
<evidence type="ECO:0000313" key="2">
    <source>
        <dbReference type="Proteomes" id="UP001344632"/>
    </source>
</evidence>
<organism evidence="1 2">
    <name type="scientific">Paenibacillus dokdonensis</name>
    <dbReference type="NCBI Taxonomy" id="2567944"/>
    <lineage>
        <taxon>Bacteria</taxon>
        <taxon>Bacillati</taxon>
        <taxon>Bacillota</taxon>
        <taxon>Bacilli</taxon>
        <taxon>Bacillales</taxon>
        <taxon>Paenibacillaceae</taxon>
        <taxon>Paenibacillus</taxon>
    </lineage>
</organism>
<dbReference type="Proteomes" id="UP001344632">
    <property type="component" value="Unassembled WGS sequence"/>
</dbReference>
<comment type="caution">
    <text evidence="1">The sequence shown here is derived from an EMBL/GenBank/DDBJ whole genome shotgun (WGS) entry which is preliminary data.</text>
</comment>
<accession>A0ABU6GJQ3</accession>
<evidence type="ECO:0000313" key="1">
    <source>
        <dbReference type="EMBL" id="MEC0239975.1"/>
    </source>
</evidence>
<dbReference type="EMBL" id="JARLKZ010000005">
    <property type="protein sequence ID" value="MEC0239975.1"/>
    <property type="molecule type" value="Genomic_DNA"/>
</dbReference>
<dbReference type="RefSeq" id="WP_326087300.1">
    <property type="nucleotide sequence ID" value="NZ_JARLKZ010000005.1"/>
</dbReference>